<dbReference type="AlphaFoldDB" id="R0JV54"/>
<keyword evidence="2" id="KW-0472">Membrane</keyword>
<reference evidence="3 4" key="1">
    <citation type="journal article" date="2012" name="PLoS Pathog.">
        <title>Diverse lifestyles and strategies of plant pathogenesis encoded in the genomes of eighteen Dothideomycetes fungi.</title>
        <authorList>
            <person name="Ohm R.A."/>
            <person name="Feau N."/>
            <person name="Henrissat B."/>
            <person name="Schoch C.L."/>
            <person name="Horwitz B.A."/>
            <person name="Barry K.W."/>
            <person name="Condon B.J."/>
            <person name="Copeland A.C."/>
            <person name="Dhillon B."/>
            <person name="Glaser F."/>
            <person name="Hesse C.N."/>
            <person name="Kosti I."/>
            <person name="LaButti K."/>
            <person name="Lindquist E.A."/>
            <person name="Lucas S."/>
            <person name="Salamov A.A."/>
            <person name="Bradshaw R.E."/>
            <person name="Ciuffetti L."/>
            <person name="Hamelin R.C."/>
            <person name="Kema G.H.J."/>
            <person name="Lawrence C."/>
            <person name="Scott J.A."/>
            <person name="Spatafora J.W."/>
            <person name="Turgeon B.G."/>
            <person name="de Wit P.J.G.M."/>
            <person name="Zhong S."/>
            <person name="Goodwin S.B."/>
            <person name="Grigoriev I.V."/>
        </authorList>
    </citation>
    <scope>NUCLEOTIDE SEQUENCE [LARGE SCALE GENOMIC DNA]</scope>
    <source>
        <strain evidence="4">28A</strain>
    </source>
</reference>
<gene>
    <name evidence="3" type="ORF">SETTUDRAFT_23787</name>
</gene>
<sequence length="153" mass="16927">MAPSFLPLNFSPTLHLTAALRKRSDSCDNDYTAACTTHRTILLVASLIVCAGLCIGFIVLSILKRNRSRANQGLTLSNGPNKGMYSELNRMERQAGFAPARLPSERVYENGDMPGRAEYSWRKGHGWGGDETARYEAPPPYTPRAPEAARMNR</sequence>
<evidence type="ECO:0000313" key="3">
    <source>
        <dbReference type="EMBL" id="EOA81389.1"/>
    </source>
</evidence>
<reference evidence="3 4" key="2">
    <citation type="journal article" date="2013" name="PLoS Genet.">
        <title>Comparative genome structure, secondary metabolite, and effector coding capacity across Cochliobolus pathogens.</title>
        <authorList>
            <person name="Condon B.J."/>
            <person name="Leng Y."/>
            <person name="Wu D."/>
            <person name="Bushley K.E."/>
            <person name="Ohm R.A."/>
            <person name="Otillar R."/>
            <person name="Martin J."/>
            <person name="Schackwitz W."/>
            <person name="Grimwood J."/>
            <person name="MohdZainudin N."/>
            <person name="Xue C."/>
            <person name="Wang R."/>
            <person name="Manning V.A."/>
            <person name="Dhillon B."/>
            <person name="Tu Z.J."/>
            <person name="Steffenson B.J."/>
            <person name="Salamov A."/>
            <person name="Sun H."/>
            <person name="Lowry S."/>
            <person name="LaButti K."/>
            <person name="Han J."/>
            <person name="Copeland A."/>
            <person name="Lindquist E."/>
            <person name="Barry K."/>
            <person name="Schmutz J."/>
            <person name="Baker S.E."/>
            <person name="Ciuffetti L.M."/>
            <person name="Grigoriev I.V."/>
            <person name="Zhong S."/>
            <person name="Turgeon B.G."/>
        </authorList>
    </citation>
    <scope>NUCLEOTIDE SEQUENCE [LARGE SCALE GENOMIC DNA]</scope>
    <source>
        <strain evidence="4">28A</strain>
    </source>
</reference>
<dbReference type="RefSeq" id="XP_008030607.1">
    <property type="nucleotide sequence ID" value="XM_008032416.1"/>
</dbReference>
<organism evidence="3 4">
    <name type="scientific">Exserohilum turcicum (strain 28A)</name>
    <name type="common">Northern leaf blight fungus</name>
    <name type="synonym">Setosphaeria turcica</name>
    <dbReference type="NCBI Taxonomy" id="671987"/>
    <lineage>
        <taxon>Eukaryota</taxon>
        <taxon>Fungi</taxon>
        <taxon>Dikarya</taxon>
        <taxon>Ascomycota</taxon>
        <taxon>Pezizomycotina</taxon>
        <taxon>Dothideomycetes</taxon>
        <taxon>Pleosporomycetidae</taxon>
        <taxon>Pleosporales</taxon>
        <taxon>Pleosporineae</taxon>
        <taxon>Pleosporaceae</taxon>
        <taxon>Exserohilum</taxon>
    </lineage>
</organism>
<evidence type="ECO:0000256" key="2">
    <source>
        <dbReference type="SAM" id="Phobius"/>
    </source>
</evidence>
<name>R0JV54_EXST2</name>
<accession>R0JV54</accession>
<keyword evidence="4" id="KW-1185">Reference proteome</keyword>
<keyword evidence="2" id="KW-0812">Transmembrane</keyword>
<evidence type="ECO:0000313" key="4">
    <source>
        <dbReference type="Proteomes" id="UP000016935"/>
    </source>
</evidence>
<dbReference type="OrthoDB" id="3692670at2759"/>
<keyword evidence="2" id="KW-1133">Transmembrane helix</keyword>
<dbReference type="Proteomes" id="UP000016935">
    <property type="component" value="Unassembled WGS sequence"/>
</dbReference>
<evidence type="ECO:0000256" key="1">
    <source>
        <dbReference type="SAM" id="MobiDB-lite"/>
    </source>
</evidence>
<proteinExistence type="predicted"/>
<dbReference type="EMBL" id="KB908866">
    <property type="protein sequence ID" value="EOA81389.1"/>
    <property type="molecule type" value="Genomic_DNA"/>
</dbReference>
<protein>
    <submittedName>
        <fullName evidence="3">Uncharacterized protein</fullName>
    </submittedName>
</protein>
<dbReference type="GeneID" id="19402708"/>
<feature type="region of interest" description="Disordered" evidence="1">
    <location>
        <begin position="130"/>
        <end position="153"/>
    </location>
</feature>
<dbReference type="HOGENOM" id="CLU_1731127_0_0_1"/>
<feature type="transmembrane region" description="Helical" evidence="2">
    <location>
        <begin position="41"/>
        <end position="63"/>
    </location>
</feature>